<dbReference type="GO" id="GO:0046677">
    <property type="term" value="P:response to antibiotic"/>
    <property type="evidence" value="ECO:0007669"/>
    <property type="project" value="InterPro"/>
</dbReference>
<dbReference type="InterPro" id="IPR018044">
    <property type="entry name" value="Peptidase_S11"/>
</dbReference>
<feature type="active site" description="Acyl-ester intermediate" evidence="7">
    <location>
        <position position="108"/>
    </location>
</feature>
<dbReference type="GO" id="GO:0009252">
    <property type="term" value="P:peptidoglycan biosynthetic process"/>
    <property type="evidence" value="ECO:0007669"/>
    <property type="project" value="UniProtKB-KW"/>
</dbReference>
<organism evidence="12 13">
    <name type="scientific">Candidatus Brennerbacteria bacterium CG11_big_fil_rev_8_21_14_0_20_43_10</name>
    <dbReference type="NCBI Taxonomy" id="1974523"/>
    <lineage>
        <taxon>Bacteria</taxon>
        <taxon>Candidatus Brenneribacteriota</taxon>
    </lineage>
</organism>
<protein>
    <recommendedName>
        <fullName evidence="11">Peptidase S11 D-alanyl-D-alanine carboxypeptidase A N-terminal domain-containing protein</fullName>
    </recommendedName>
</protein>
<dbReference type="PANTHER" id="PTHR35333">
    <property type="entry name" value="BETA-LACTAMASE"/>
    <property type="match status" value="1"/>
</dbReference>
<keyword evidence="3" id="KW-0378">Hydrolase</keyword>
<dbReference type="SUPFAM" id="SSF56601">
    <property type="entry name" value="beta-lactamase/transpeptidase-like"/>
    <property type="match status" value="1"/>
</dbReference>
<evidence type="ECO:0000256" key="9">
    <source>
        <dbReference type="RuleBase" id="RU004016"/>
    </source>
</evidence>
<accession>A0A2H0PY82</accession>
<proteinExistence type="inferred from homology"/>
<evidence type="ECO:0000256" key="8">
    <source>
        <dbReference type="PIRSR" id="PIRSR618044-2"/>
    </source>
</evidence>
<feature type="active site" description="Proton acceptor" evidence="7">
    <location>
        <position position="111"/>
    </location>
</feature>
<name>A0A2H0PY82_9BACT</name>
<dbReference type="GO" id="GO:0009002">
    <property type="term" value="F:serine-type D-Ala-D-Ala carboxypeptidase activity"/>
    <property type="evidence" value="ECO:0007669"/>
    <property type="project" value="InterPro"/>
</dbReference>
<dbReference type="GO" id="GO:0008800">
    <property type="term" value="F:beta-lactamase activity"/>
    <property type="evidence" value="ECO:0007669"/>
    <property type="project" value="InterPro"/>
</dbReference>
<evidence type="ECO:0000256" key="2">
    <source>
        <dbReference type="ARBA" id="ARBA00022729"/>
    </source>
</evidence>
<dbReference type="Pfam" id="PF00768">
    <property type="entry name" value="Peptidase_S11"/>
    <property type="match status" value="1"/>
</dbReference>
<evidence type="ECO:0000256" key="6">
    <source>
        <dbReference type="ARBA" id="ARBA00023316"/>
    </source>
</evidence>
<dbReference type="GO" id="GO:0030655">
    <property type="term" value="P:beta-lactam antibiotic catabolic process"/>
    <property type="evidence" value="ECO:0007669"/>
    <property type="project" value="InterPro"/>
</dbReference>
<feature type="active site" evidence="7">
    <location>
        <position position="162"/>
    </location>
</feature>
<dbReference type="InterPro" id="IPR001967">
    <property type="entry name" value="Peptidase_S11_N"/>
</dbReference>
<evidence type="ECO:0000313" key="13">
    <source>
        <dbReference type="Proteomes" id="UP000236846"/>
    </source>
</evidence>
<keyword evidence="10" id="KW-0472">Membrane</keyword>
<dbReference type="InterPro" id="IPR000871">
    <property type="entry name" value="Beta-lactam_class-A"/>
</dbReference>
<evidence type="ECO:0000256" key="7">
    <source>
        <dbReference type="PIRSR" id="PIRSR618044-1"/>
    </source>
</evidence>
<gene>
    <name evidence="12" type="ORF">COV41_00240</name>
</gene>
<feature type="transmembrane region" description="Helical" evidence="10">
    <location>
        <begin position="6"/>
        <end position="25"/>
    </location>
</feature>
<evidence type="ECO:0000313" key="12">
    <source>
        <dbReference type="EMBL" id="PIR26947.1"/>
    </source>
</evidence>
<feature type="domain" description="Peptidase S11 D-alanyl-D-alanine carboxypeptidase A N-terminal" evidence="11">
    <location>
        <begin position="77"/>
        <end position="297"/>
    </location>
</feature>
<dbReference type="PANTHER" id="PTHR35333:SF3">
    <property type="entry name" value="BETA-LACTAMASE-TYPE TRANSPEPTIDASE FOLD CONTAINING PROTEIN"/>
    <property type="match status" value="1"/>
</dbReference>
<evidence type="ECO:0000259" key="11">
    <source>
        <dbReference type="Pfam" id="PF00768"/>
    </source>
</evidence>
<comment type="caution">
    <text evidence="12">The sequence shown here is derived from an EMBL/GenBank/DDBJ whole genome shotgun (WGS) entry which is preliminary data.</text>
</comment>
<evidence type="ECO:0000256" key="1">
    <source>
        <dbReference type="ARBA" id="ARBA00007164"/>
    </source>
</evidence>
<dbReference type="GO" id="GO:0006508">
    <property type="term" value="P:proteolysis"/>
    <property type="evidence" value="ECO:0007669"/>
    <property type="project" value="InterPro"/>
</dbReference>
<keyword evidence="2" id="KW-0732">Signal</keyword>
<keyword evidence="10" id="KW-1133">Transmembrane helix</keyword>
<evidence type="ECO:0000256" key="5">
    <source>
        <dbReference type="ARBA" id="ARBA00022984"/>
    </source>
</evidence>
<feature type="binding site" evidence="8">
    <location>
        <position position="268"/>
    </location>
    <ligand>
        <name>substrate</name>
    </ligand>
</feature>
<keyword evidence="6" id="KW-0961">Cell wall biogenesis/degradation</keyword>
<evidence type="ECO:0000256" key="4">
    <source>
        <dbReference type="ARBA" id="ARBA00022960"/>
    </source>
</evidence>
<comment type="similarity">
    <text evidence="1 9">Belongs to the peptidase S11 family.</text>
</comment>
<dbReference type="Proteomes" id="UP000236846">
    <property type="component" value="Unassembled WGS sequence"/>
</dbReference>
<dbReference type="AlphaFoldDB" id="A0A2H0PY82"/>
<keyword evidence="5" id="KW-0573">Peptidoglycan synthesis</keyword>
<dbReference type="PRINTS" id="PR00725">
    <property type="entry name" value="DADACBPTASE1"/>
</dbReference>
<dbReference type="GO" id="GO:0071555">
    <property type="term" value="P:cell wall organization"/>
    <property type="evidence" value="ECO:0007669"/>
    <property type="project" value="UniProtKB-KW"/>
</dbReference>
<sequence length="323" mass="35359">MSARFRTIYVYAGAICVMIFMFVLANSRRGLPARGVASPKPIAPAQSVSYPLVTYFPLFSRVQDLGNQAPRENALFPDVYAQSAGLYNVSAQNPVWEYRADARVGIASVTKLMTALLVKEYGDGKLFTIATSDLAIESVNKDLRLGDQFTANEVMHFLLIASDNALAHAAQRTLFDTQADAFVSLMNQTAIDLGMTATHFSDAIGLGDNVSTASDLARFVQYVLAHHPDLFSFSRYAHLTMITEQGRTFTLTNTNQLISQIPGFVGSKTGYTPETGGSLLVVFETPRGTLASIVLGSPDRFGDTSRILSWYWNHLSDTMKAQE</sequence>
<dbReference type="EMBL" id="PCXE01000008">
    <property type="protein sequence ID" value="PIR26947.1"/>
    <property type="molecule type" value="Genomic_DNA"/>
</dbReference>
<keyword evidence="10" id="KW-0812">Transmembrane</keyword>
<keyword evidence="4" id="KW-0133">Cell shape</keyword>
<evidence type="ECO:0000256" key="3">
    <source>
        <dbReference type="ARBA" id="ARBA00022801"/>
    </source>
</evidence>
<reference evidence="12 13" key="1">
    <citation type="submission" date="2017-09" db="EMBL/GenBank/DDBJ databases">
        <title>Depth-based differentiation of microbial function through sediment-hosted aquifers and enrichment of novel symbionts in the deep terrestrial subsurface.</title>
        <authorList>
            <person name="Probst A.J."/>
            <person name="Ladd B."/>
            <person name="Jarett J.K."/>
            <person name="Geller-Mcgrath D.E."/>
            <person name="Sieber C.M."/>
            <person name="Emerson J.B."/>
            <person name="Anantharaman K."/>
            <person name="Thomas B.C."/>
            <person name="Malmstrom R."/>
            <person name="Stieglmeier M."/>
            <person name="Klingl A."/>
            <person name="Woyke T."/>
            <person name="Ryan C.M."/>
            <person name="Banfield J.F."/>
        </authorList>
    </citation>
    <scope>NUCLEOTIDE SEQUENCE [LARGE SCALE GENOMIC DNA]</scope>
    <source>
        <strain evidence="12">CG11_big_fil_rev_8_21_14_0_20_43_10</strain>
    </source>
</reference>
<dbReference type="GO" id="GO:0008360">
    <property type="term" value="P:regulation of cell shape"/>
    <property type="evidence" value="ECO:0007669"/>
    <property type="project" value="UniProtKB-KW"/>
</dbReference>
<dbReference type="Gene3D" id="3.40.710.10">
    <property type="entry name" value="DD-peptidase/beta-lactamase superfamily"/>
    <property type="match status" value="1"/>
</dbReference>
<dbReference type="InterPro" id="IPR012338">
    <property type="entry name" value="Beta-lactam/transpept-like"/>
</dbReference>
<evidence type="ECO:0000256" key="10">
    <source>
        <dbReference type="SAM" id="Phobius"/>
    </source>
</evidence>